<gene>
    <name evidence="2" type="primary">gb00593</name>
    <name evidence="2" type="ORF">PR202_gb00593</name>
</gene>
<protein>
    <submittedName>
        <fullName evidence="2">Uncharacterized protein</fullName>
    </submittedName>
</protein>
<name>A0AAV5DUH7_ELECO</name>
<organism evidence="2 3">
    <name type="scientific">Eleusine coracana subsp. coracana</name>
    <dbReference type="NCBI Taxonomy" id="191504"/>
    <lineage>
        <taxon>Eukaryota</taxon>
        <taxon>Viridiplantae</taxon>
        <taxon>Streptophyta</taxon>
        <taxon>Embryophyta</taxon>
        <taxon>Tracheophyta</taxon>
        <taxon>Spermatophyta</taxon>
        <taxon>Magnoliopsida</taxon>
        <taxon>Liliopsida</taxon>
        <taxon>Poales</taxon>
        <taxon>Poaceae</taxon>
        <taxon>PACMAD clade</taxon>
        <taxon>Chloridoideae</taxon>
        <taxon>Cynodonteae</taxon>
        <taxon>Eleusininae</taxon>
        <taxon>Eleusine</taxon>
    </lineage>
</organism>
<proteinExistence type="predicted"/>
<evidence type="ECO:0000256" key="1">
    <source>
        <dbReference type="SAM" id="MobiDB-lite"/>
    </source>
</evidence>
<dbReference type="AlphaFoldDB" id="A0AAV5DUH7"/>
<keyword evidence="3" id="KW-1185">Reference proteome</keyword>
<reference evidence="2" key="2">
    <citation type="submission" date="2021-12" db="EMBL/GenBank/DDBJ databases">
        <title>Resequencing data analysis of finger millet.</title>
        <authorList>
            <person name="Hatakeyama M."/>
            <person name="Aluri S."/>
            <person name="Balachadran M.T."/>
            <person name="Sivarajan S.R."/>
            <person name="Poveda L."/>
            <person name="Shimizu-Inatsugi R."/>
            <person name="Schlapbach R."/>
            <person name="Sreeman S.M."/>
            <person name="Shimizu K.K."/>
        </authorList>
    </citation>
    <scope>NUCLEOTIDE SEQUENCE</scope>
</reference>
<feature type="region of interest" description="Disordered" evidence="1">
    <location>
        <begin position="34"/>
        <end position="84"/>
    </location>
</feature>
<reference evidence="2" key="1">
    <citation type="journal article" date="2018" name="DNA Res.">
        <title>Multiple hybrid de novo genome assembly of finger millet, an orphan allotetraploid crop.</title>
        <authorList>
            <person name="Hatakeyama M."/>
            <person name="Aluri S."/>
            <person name="Balachadran M.T."/>
            <person name="Sivarajan S.R."/>
            <person name="Patrignani A."/>
            <person name="Gruter S."/>
            <person name="Poveda L."/>
            <person name="Shimizu-Inatsugi R."/>
            <person name="Baeten J."/>
            <person name="Francoijs K.J."/>
            <person name="Nataraja K.N."/>
            <person name="Reddy Y.A.N."/>
            <person name="Phadnis S."/>
            <person name="Ravikumar R.L."/>
            <person name="Schlapbach R."/>
            <person name="Sreeman S.M."/>
            <person name="Shimizu K.K."/>
        </authorList>
    </citation>
    <scope>NUCLEOTIDE SEQUENCE</scope>
</reference>
<sequence length="228" mass="24046">MDEFVTSLEAATDARGVKVVCKVYHSPRALSAMMTDGGDASRRRKKAEVTTTTRAAAAAPAGGGGGGSKRPTGSNSNSVMMMVHDGGEGSSSYYNNASTSSHHRYQGGGLTMTSAAADDTGVSSNRARLDLDDSTEETSHQQYVTEQVTGSDEYTIAGGEEVVLVESADDLPPALEVVPPTMDYRFDVNSLSWPQIDDDWVPTSDYFDFDATDDGVVQKGGDQPTAAI</sequence>
<feature type="compositionally biased region" description="Low complexity" evidence="1">
    <location>
        <begin position="49"/>
        <end position="60"/>
    </location>
</feature>
<dbReference type="EMBL" id="BQKI01000071">
    <property type="protein sequence ID" value="GJN13845.1"/>
    <property type="molecule type" value="Genomic_DNA"/>
</dbReference>
<evidence type="ECO:0000313" key="2">
    <source>
        <dbReference type="EMBL" id="GJN13845.1"/>
    </source>
</evidence>
<evidence type="ECO:0000313" key="3">
    <source>
        <dbReference type="Proteomes" id="UP001054889"/>
    </source>
</evidence>
<accession>A0AAV5DUH7</accession>
<comment type="caution">
    <text evidence="2">The sequence shown here is derived from an EMBL/GenBank/DDBJ whole genome shotgun (WGS) entry which is preliminary data.</text>
</comment>
<feature type="region of interest" description="Disordered" evidence="1">
    <location>
        <begin position="98"/>
        <end position="122"/>
    </location>
</feature>
<dbReference type="Proteomes" id="UP001054889">
    <property type="component" value="Unassembled WGS sequence"/>
</dbReference>